<name>A0ABQ2DI55_9MICC</name>
<dbReference type="Gene3D" id="1.10.30.50">
    <property type="match status" value="1"/>
</dbReference>
<dbReference type="Proteomes" id="UP000606115">
    <property type="component" value="Unassembled WGS sequence"/>
</dbReference>
<accession>A0ABQ2DI55</accession>
<sequence>MSDYARIYERDGYRCPHCGERATSVQHRVNRQMGGSKNPKRHAPSNLIAFCWAGNVGMENDSETARDALAKGWKLPSHEDPVEKPYFDVMDNCWYSIDDEYNRTPYYDPELEE</sequence>
<dbReference type="GeneID" id="303303749"/>
<keyword evidence="2" id="KW-1185">Reference proteome</keyword>
<evidence type="ECO:0000313" key="2">
    <source>
        <dbReference type="Proteomes" id="UP000606115"/>
    </source>
</evidence>
<proteinExistence type="predicted"/>
<dbReference type="EMBL" id="BMKX01000002">
    <property type="protein sequence ID" value="GGJ56204.1"/>
    <property type="molecule type" value="Genomic_DNA"/>
</dbReference>
<gene>
    <name evidence="1" type="ORF">GCM10007173_13760</name>
</gene>
<organism evidence="1 2">
    <name type="scientific">Glutamicibacter ardleyensis</name>
    <dbReference type="NCBI Taxonomy" id="225894"/>
    <lineage>
        <taxon>Bacteria</taxon>
        <taxon>Bacillati</taxon>
        <taxon>Actinomycetota</taxon>
        <taxon>Actinomycetes</taxon>
        <taxon>Micrococcales</taxon>
        <taxon>Micrococcaceae</taxon>
        <taxon>Glutamicibacter</taxon>
    </lineage>
</organism>
<evidence type="ECO:0008006" key="3">
    <source>
        <dbReference type="Google" id="ProtNLM"/>
    </source>
</evidence>
<dbReference type="RefSeq" id="WP_188684645.1">
    <property type="nucleotide sequence ID" value="NZ_BMKX01000002.1"/>
</dbReference>
<evidence type="ECO:0000313" key="1">
    <source>
        <dbReference type="EMBL" id="GGJ56204.1"/>
    </source>
</evidence>
<comment type="caution">
    <text evidence="1">The sequence shown here is derived from an EMBL/GenBank/DDBJ whole genome shotgun (WGS) entry which is preliminary data.</text>
</comment>
<reference evidence="2" key="1">
    <citation type="journal article" date="2019" name="Int. J. Syst. Evol. Microbiol.">
        <title>The Global Catalogue of Microorganisms (GCM) 10K type strain sequencing project: providing services to taxonomists for standard genome sequencing and annotation.</title>
        <authorList>
            <consortium name="The Broad Institute Genomics Platform"/>
            <consortium name="The Broad Institute Genome Sequencing Center for Infectious Disease"/>
            <person name="Wu L."/>
            <person name="Ma J."/>
        </authorList>
    </citation>
    <scope>NUCLEOTIDE SEQUENCE [LARGE SCALE GENOMIC DNA]</scope>
    <source>
        <strain evidence="2">CGMCC 1.3685</strain>
    </source>
</reference>
<protein>
    <recommendedName>
        <fullName evidence="3">HNH endonuclease</fullName>
    </recommendedName>
</protein>